<evidence type="ECO:0008006" key="3">
    <source>
        <dbReference type="Google" id="ProtNLM"/>
    </source>
</evidence>
<name>A0A231H149_9NOCA</name>
<dbReference type="RefSeq" id="WP_094026883.1">
    <property type="nucleotide sequence ID" value="NZ_NGAF01000013.1"/>
</dbReference>
<gene>
    <name evidence="1" type="ORF">B7C42_05303</name>
</gene>
<accession>A0A231H149</accession>
<comment type="caution">
    <text evidence="1">The sequence shown here is derived from an EMBL/GenBank/DDBJ whole genome shotgun (WGS) entry which is preliminary data.</text>
</comment>
<proteinExistence type="predicted"/>
<sequence>MTYAVDFTTVSTEGLESSPVAQALAGLRANEARYFKNKYDHVFTVEPAKEAQSTVDWVSRILEDERGIVISSRPVEATAFEADGIRFAYVFYESGLSINVMYSIDDSGKRAVGFKLSDGMEIPTELSSFKFARQKSKLAGTIRGSYFVIKNQY</sequence>
<evidence type="ECO:0000313" key="2">
    <source>
        <dbReference type="Proteomes" id="UP000215506"/>
    </source>
</evidence>
<evidence type="ECO:0000313" key="1">
    <source>
        <dbReference type="EMBL" id="OXR42527.1"/>
    </source>
</evidence>
<dbReference type="Proteomes" id="UP000215506">
    <property type="component" value="Unassembled WGS sequence"/>
</dbReference>
<reference evidence="1 2" key="1">
    <citation type="submission" date="2017-07" db="EMBL/GenBank/DDBJ databases">
        <title>First draft Genome Sequence of Nocardia cerradoensis isolated from human infection.</title>
        <authorList>
            <person name="Carrasco G."/>
        </authorList>
    </citation>
    <scope>NUCLEOTIDE SEQUENCE [LARGE SCALE GENOMIC DNA]</scope>
    <source>
        <strain evidence="1 2">CNM20130759</strain>
    </source>
</reference>
<keyword evidence="2" id="KW-1185">Reference proteome</keyword>
<dbReference type="AlphaFoldDB" id="A0A231H149"/>
<organism evidence="1 2">
    <name type="scientific">Nocardia cerradoensis</name>
    <dbReference type="NCBI Taxonomy" id="85688"/>
    <lineage>
        <taxon>Bacteria</taxon>
        <taxon>Bacillati</taxon>
        <taxon>Actinomycetota</taxon>
        <taxon>Actinomycetes</taxon>
        <taxon>Mycobacteriales</taxon>
        <taxon>Nocardiaceae</taxon>
        <taxon>Nocardia</taxon>
    </lineage>
</organism>
<dbReference type="EMBL" id="NGAF01000013">
    <property type="protein sequence ID" value="OXR42527.1"/>
    <property type="molecule type" value="Genomic_DNA"/>
</dbReference>
<protein>
    <recommendedName>
        <fullName evidence="3">Phage tail protein</fullName>
    </recommendedName>
</protein>